<evidence type="ECO:0000256" key="3">
    <source>
        <dbReference type="ARBA" id="ARBA00022475"/>
    </source>
</evidence>
<dbReference type="InterPro" id="IPR048279">
    <property type="entry name" value="MdtK-like"/>
</dbReference>
<dbReference type="NCBIfam" id="TIGR00797">
    <property type="entry name" value="matE"/>
    <property type="match status" value="1"/>
</dbReference>
<accession>A0ABQ1I324</accession>
<dbReference type="CDD" id="cd13134">
    <property type="entry name" value="MATE_like_8"/>
    <property type="match status" value="1"/>
</dbReference>
<feature type="transmembrane region" description="Helical" evidence="7">
    <location>
        <begin position="87"/>
        <end position="110"/>
    </location>
</feature>
<evidence type="ECO:0000256" key="6">
    <source>
        <dbReference type="ARBA" id="ARBA00023136"/>
    </source>
</evidence>
<keyword evidence="6 7" id="KW-0472">Membrane</keyword>
<dbReference type="InterPro" id="IPR002528">
    <property type="entry name" value="MATE_fam"/>
</dbReference>
<feature type="transmembrane region" description="Helical" evidence="7">
    <location>
        <begin position="54"/>
        <end position="75"/>
    </location>
</feature>
<feature type="transmembrane region" description="Helical" evidence="7">
    <location>
        <begin position="130"/>
        <end position="150"/>
    </location>
</feature>
<comment type="caution">
    <text evidence="8">The sequence shown here is derived from an EMBL/GenBank/DDBJ whole genome shotgun (WGS) entry which is preliminary data.</text>
</comment>
<comment type="subcellular location">
    <subcellularLocation>
        <location evidence="1">Cell inner membrane</location>
        <topology evidence="1">Multi-pass membrane protein</topology>
    </subcellularLocation>
</comment>
<protein>
    <submittedName>
        <fullName evidence="8">MATE family efflux transporter</fullName>
    </submittedName>
</protein>
<keyword evidence="5 7" id="KW-1133">Transmembrane helix</keyword>
<dbReference type="RefSeq" id="WP_055733015.1">
    <property type="nucleotide sequence ID" value="NZ_BMDY01000011.1"/>
</dbReference>
<dbReference type="InterPro" id="IPR047135">
    <property type="entry name" value="YsiQ"/>
</dbReference>
<organism evidence="8 9">
    <name type="scientific">Agarivorans gilvus</name>
    <dbReference type="NCBI Taxonomy" id="680279"/>
    <lineage>
        <taxon>Bacteria</taxon>
        <taxon>Pseudomonadati</taxon>
        <taxon>Pseudomonadota</taxon>
        <taxon>Gammaproteobacteria</taxon>
        <taxon>Alteromonadales</taxon>
        <taxon>Alteromonadaceae</taxon>
        <taxon>Agarivorans</taxon>
    </lineage>
</organism>
<evidence type="ECO:0000256" key="2">
    <source>
        <dbReference type="ARBA" id="ARBA00022448"/>
    </source>
</evidence>
<evidence type="ECO:0000256" key="7">
    <source>
        <dbReference type="SAM" id="Phobius"/>
    </source>
</evidence>
<reference evidence="9" key="1">
    <citation type="journal article" date="2019" name="Int. J. Syst. Evol. Microbiol.">
        <title>The Global Catalogue of Microorganisms (GCM) 10K type strain sequencing project: providing services to taxonomists for standard genome sequencing and annotation.</title>
        <authorList>
            <consortium name="The Broad Institute Genomics Platform"/>
            <consortium name="The Broad Institute Genome Sequencing Center for Infectious Disease"/>
            <person name="Wu L."/>
            <person name="Ma J."/>
        </authorList>
    </citation>
    <scope>NUCLEOTIDE SEQUENCE [LARGE SCALE GENOMIC DNA]</scope>
    <source>
        <strain evidence="9">CGMCC 1.10131</strain>
    </source>
</reference>
<feature type="transmembrane region" description="Helical" evidence="7">
    <location>
        <begin position="162"/>
        <end position="186"/>
    </location>
</feature>
<evidence type="ECO:0000313" key="8">
    <source>
        <dbReference type="EMBL" id="GGB07379.1"/>
    </source>
</evidence>
<dbReference type="Proteomes" id="UP000651977">
    <property type="component" value="Unassembled WGS sequence"/>
</dbReference>
<feature type="transmembrane region" description="Helical" evidence="7">
    <location>
        <begin position="320"/>
        <end position="338"/>
    </location>
</feature>
<keyword evidence="2" id="KW-0813">Transport</keyword>
<name>A0ABQ1I324_9ALTE</name>
<dbReference type="PANTHER" id="PTHR42925">
    <property type="entry name" value="MULTIDRUG AND TOXIN EFFLUX PROTEIN MATE FAMILY"/>
    <property type="match status" value="1"/>
</dbReference>
<feature type="transmembrane region" description="Helical" evidence="7">
    <location>
        <begin position="403"/>
        <end position="428"/>
    </location>
</feature>
<evidence type="ECO:0000313" key="9">
    <source>
        <dbReference type="Proteomes" id="UP000651977"/>
    </source>
</evidence>
<keyword evidence="4 7" id="KW-0812">Transmembrane</keyword>
<gene>
    <name evidence="8" type="ORF">GCM10007414_20880</name>
</gene>
<dbReference type="PIRSF" id="PIRSF006603">
    <property type="entry name" value="DinF"/>
    <property type="match status" value="1"/>
</dbReference>
<feature type="transmembrane region" description="Helical" evidence="7">
    <location>
        <begin position="239"/>
        <end position="264"/>
    </location>
</feature>
<feature type="transmembrane region" description="Helical" evidence="7">
    <location>
        <begin position="276"/>
        <end position="299"/>
    </location>
</feature>
<evidence type="ECO:0000256" key="4">
    <source>
        <dbReference type="ARBA" id="ARBA00022692"/>
    </source>
</evidence>
<keyword evidence="3" id="KW-1003">Cell membrane</keyword>
<dbReference type="PANTHER" id="PTHR42925:SF2">
    <property type="entry name" value="NA+ DRIVEN MULTIDRUG EFFLUX PUMP"/>
    <property type="match status" value="1"/>
</dbReference>
<proteinExistence type="predicted"/>
<feature type="transmembrane region" description="Helical" evidence="7">
    <location>
        <begin position="12"/>
        <end position="34"/>
    </location>
</feature>
<evidence type="ECO:0000256" key="5">
    <source>
        <dbReference type="ARBA" id="ARBA00022989"/>
    </source>
</evidence>
<evidence type="ECO:0000256" key="1">
    <source>
        <dbReference type="ARBA" id="ARBA00004429"/>
    </source>
</evidence>
<keyword evidence="9" id="KW-1185">Reference proteome</keyword>
<sequence>MSSTPKSKTLEKGLFGMALPIFGEFSLNMSVPVLDALFLSQVSDQAAASVGAVMPWFSMAIVFFAATGIAGASLASQYMGKQNYSRANLILAGLVILSLITGLLCGLFFLSQAGNIGRWMSLPNNMHAMATEYLIIAGSAIGFMGLRMTLANICNSYGQSHWNTISAAVMLVSNVIGNGVLVLGWFGATPLGVTGVAIASLIAWVLSLSFNLFVVILLIKVRLPLLEAIKQPSKTLTPILKIAVPSALEPFSYQSFVMVMNLMIVQLGEAAITIRIYALNIYVYCTMLLIALGVANTMLVTQLAGAGKFEECHQQMRQGLRWGLSAVAVVASLIYLFHQALLEIFTDNPEVLGLGVIVCLIHSINEPCRAVNIISGNVLRGCGDAIYVTGNAIAVTWLFSVPLAYLLGIYWGLGLYAILLAGVLDEFIRSQINWRRWKSDKWKRKLAPD</sequence>
<dbReference type="EMBL" id="BMDY01000011">
    <property type="protein sequence ID" value="GGB07379.1"/>
    <property type="molecule type" value="Genomic_DNA"/>
</dbReference>
<feature type="transmembrane region" description="Helical" evidence="7">
    <location>
        <begin position="198"/>
        <end position="219"/>
    </location>
</feature>
<dbReference type="Pfam" id="PF01554">
    <property type="entry name" value="MatE"/>
    <property type="match status" value="2"/>
</dbReference>